<evidence type="ECO:0000313" key="5">
    <source>
        <dbReference type="EMBL" id="GAA4832540.1"/>
    </source>
</evidence>
<evidence type="ECO:0000256" key="1">
    <source>
        <dbReference type="ARBA" id="ARBA00022801"/>
    </source>
</evidence>
<evidence type="ECO:0000256" key="3">
    <source>
        <dbReference type="SAM" id="Coils"/>
    </source>
</evidence>
<dbReference type="InterPro" id="IPR001932">
    <property type="entry name" value="PPM-type_phosphatase-like_dom"/>
</dbReference>
<dbReference type="Proteomes" id="UP001500298">
    <property type="component" value="Unassembled WGS sequence"/>
</dbReference>
<dbReference type="Gene3D" id="3.60.40.10">
    <property type="entry name" value="PPM-type phosphatase domain"/>
    <property type="match status" value="1"/>
</dbReference>
<gene>
    <name evidence="5" type="ORF">GCM10023331_17170</name>
</gene>
<feature type="domain" description="Response regulatory" evidence="4">
    <location>
        <begin position="4"/>
        <end position="127"/>
    </location>
</feature>
<dbReference type="Pfam" id="PF07228">
    <property type="entry name" value="SpoIIE"/>
    <property type="match status" value="1"/>
</dbReference>
<protein>
    <recommendedName>
        <fullName evidence="4">Response regulatory domain-containing protein</fullName>
    </recommendedName>
</protein>
<accession>A0ABP9D6V6</accession>
<evidence type="ECO:0000259" key="4">
    <source>
        <dbReference type="PROSITE" id="PS50110"/>
    </source>
</evidence>
<comment type="caution">
    <text evidence="5">The sequence shown here is derived from an EMBL/GenBank/DDBJ whole genome shotgun (WGS) entry which is preliminary data.</text>
</comment>
<dbReference type="PANTHER" id="PTHR43156:SF9">
    <property type="entry name" value="HAMP DOMAIN-CONTAINING PROTEIN"/>
    <property type="match status" value="1"/>
</dbReference>
<keyword evidence="6" id="KW-1185">Reference proteome</keyword>
<dbReference type="RefSeq" id="WP_345370964.1">
    <property type="nucleotide sequence ID" value="NZ_BAABJX010000026.1"/>
</dbReference>
<evidence type="ECO:0000256" key="2">
    <source>
        <dbReference type="PROSITE-ProRule" id="PRU00169"/>
    </source>
</evidence>
<name>A0ABP9D6V6_9BACT</name>
<keyword evidence="1" id="KW-0378">Hydrolase</keyword>
<dbReference type="PANTHER" id="PTHR43156">
    <property type="entry name" value="STAGE II SPORULATION PROTEIN E-RELATED"/>
    <property type="match status" value="1"/>
</dbReference>
<proteinExistence type="predicted"/>
<dbReference type="PROSITE" id="PS50110">
    <property type="entry name" value="RESPONSE_REGULATORY"/>
    <property type="match status" value="1"/>
</dbReference>
<dbReference type="SUPFAM" id="SSF52172">
    <property type="entry name" value="CheY-like"/>
    <property type="match status" value="1"/>
</dbReference>
<organism evidence="5 6">
    <name type="scientific">Algivirga pacifica</name>
    <dbReference type="NCBI Taxonomy" id="1162670"/>
    <lineage>
        <taxon>Bacteria</taxon>
        <taxon>Pseudomonadati</taxon>
        <taxon>Bacteroidota</taxon>
        <taxon>Cytophagia</taxon>
        <taxon>Cytophagales</taxon>
        <taxon>Flammeovirgaceae</taxon>
        <taxon>Algivirga</taxon>
    </lineage>
</organism>
<dbReference type="InterPro" id="IPR052016">
    <property type="entry name" value="Bact_Sigma-Reg"/>
</dbReference>
<dbReference type="InterPro" id="IPR011006">
    <property type="entry name" value="CheY-like_superfamily"/>
</dbReference>
<dbReference type="InterPro" id="IPR036457">
    <property type="entry name" value="PPM-type-like_dom_sf"/>
</dbReference>
<feature type="coiled-coil region" evidence="3">
    <location>
        <begin position="133"/>
        <end position="199"/>
    </location>
</feature>
<feature type="modified residue" description="4-aspartylphosphate" evidence="2">
    <location>
        <position position="61"/>
    </location>
</feature>
<reference evidence="6" key="1">
    <citation type="journal article" date="2019" name="Int. J. Syst. Evol. Microbiol.">
        <title>The Global Catalogue of Microorganisms (GCM) 10K type strain sequencing project: providing services to taxonomists for standard genome sequencing and annotation.</title>
        <authorList>
            <consortium name="The Broad Institute Genomics Platform"/>
            <consortium name="The Broad Institute Genome Sequencing Center for Infectious Disease"/>
            <person name="Wu L."/>
            <person name="Ma J."/>
        </authorList>
    </citation>
    <scope>NUCLEOTIDE SEQUENCE [LARGE SCALE GENOMIC DNA]</scope>
    <source>
        <strain evidence="6">JCM 18326</strain>
    </source>
</reference>
<dbReference type="SMART" id="SM00448">
    <property type="entry name" value="REC"/>
    <property type="match status" value="1"/>
</dbReference>
<keyword evidence="3" id="KW-0175">Coiled coil</keyword>
<dbReference type="InterPro" id="IPR001789">
    <property type="entry name" value="Sig_transdc_resp-reg_receiver"/>
</dbReference>
<sequence length="460" mass="52201">MKRAILCVDDERIILTGLKKQLKTVLGSDFIIETAESGDEGLEVFDELKEDGYDIPVVITDYIMPGMKGDEFLKNIHQRCDTTINILLTGQADTEAVGSAVNAANLYRYIPKPWEPEDVQLTVKEAIQKYDAKKQIELQHKELESLNRDLEFKVIERTEELQATNEELQSTNEELFRTLEVVNEQKEEIERKNLKILNSIQYAQRIQKAVLPDEQQLEQHLQDHFVFFRPRDIVSGDFYWSKSTKERTFVTVADCTGHGVPGAFMSMMGVAFLNQIDPLCNAADYLETLRNNVKHSLGQNGSNGEQQDGMDIAFCIIEKENNLLHFASAHNTAIILRKAGTPLPETSEHIKLIASKTGDTLIEIKGNRQPIGIYPKEKPFVNLSIPLHKGDMIYLASDGFADQIGGPNNKKFLKKNLKGFLFSIFTLPVAEQKEILEVTFERWKAEQEQIDDVAILGFRI</sequence>
<keyword evidence="2" id="KW-0597">Phosphoprotein</keyword>
<dbReference type="Pfam" id="PF00072">
    <property type="entry name" value="Response_reg"/>
    <property type="match status" value="1"/>
</dbReference>
<dbReference type="CDD" id="cd17569">
    <property type="entry name" value="REC_HupR-like"/>
    <property type="match status" value="1"/>
</dbReference>
<evidence type="ECO:0000313" key="6">
    <source>
        <dbReference type="Proteomes" id="UP001500298"/>
    </source>
</evidence>
<dbReference type="SUPFAM" id="SSF81606">
    <property type="entry name" value="PP2C-like"/>
    <property type="match status" value="1"/>
</dbReference>
<dbReference type="EMBL" id="BAABJX010000026">
    <property type="protein sequence ID" value="GAA4832540.1"/>
    <property type="molecule type" value="Genomic_DNA"/>
</dbReference>
<dbReference type="Gene3D" id="3.40.50.2300">
    <property type="match status" value="1"/>
</dbReference>